<dbReference type="InterPro" id="IPR012592">
    <property type="entry name" value="PROCN"/>
</dbReference>
<dbReference type="Proteomes" id="UP000192927">
    <property type="component" value="Unassembled WGS sequence"/>
</dbReference>
<name>A0A1W5CWP6_9LECA</name>
<evidence type="ECO:0000313" key="9">
    <source>
        <dbReference type="EMBL" id="KAA6415791.1"/>
    </source>
</evidence>
<feature type="compositionally biased region" description="Basic and acidic residues" evidence="7">
    <location>
        <begin position="43"/>
        <end position="70"/>
    </location>
</feature>
<dbReference type="GO" id="GO:0045292">
    <property type="term" value="P:mRNA cis splicing, via spliceosome"/>
    <property type="evidence" value="ECO:0007669"/>
    <property type="project" value="UniProtKB-ARBA"/>
</dbReference>
<dbReference type="Pfam" id="PF08084">
    <property type="entry name" value="PROCT"/>
    <property type="match status" value="1"/>
</dbReference>
<feature type="domain" description="JAB1/MPN/MOV34 metalloenzyme" evidence="8">
    <location>
        <begin position="2121"/>
        <end position="2255"/>
    </location>
</feature>
<dbReference type="GO" id="GO:0030619">
    <property type="term" value="F:U1 snRNA binding"/>
    <property type="evidence" value="ECO:0007669"/>
    <property type="project" value="TreeGrafter"/>
</dbReference>
<evidence type="ECO:0000256" key="2">
    <source>
        <dbReference type="ARBA" id="ARBA00022664"/>
    </source>
</evidence>
<dbReference type="InterPro" id="IPR000555">
    <property type="entry name" value="JAMM/MPN+_dom"/>
</dbReference>
<dbReference type="Pfam" id="PF08082">
    <property type="entry name" value="PRO8NT"/>
    <property type="match status" value="1"/>
</dbReference>
<dbReference type="GO" id="GO:0000244">
    <property type="term" value="P:spliceosomal tri-snRNP complex assembly"/>
    <property type="evidence" value="ECO:0007669"/>
    <property type="project" value="TreeGrafter"/>
</dbReference>
<evidence type="ECO:0000313" key="10">
    <source>
        <dbReference type="EMBL" id="SLM35288.1"/>
    </source>
</evidence>
<dbReference type="GO" id="GO:0008237">
    <property type="term" value="F:metallopeptidase activity"/>
    <property type="evidence" value="ECO:0007669"/>
    <property type="project" value="InterPro"/>
</dbReference>
<dbReference type="GO" id="GO:0071013">
    <property type="term" value="C:catalytic step 2 spliceosome"/>
    <property type="evidence" value="ECO:0007669"/>
    <property type="project" value="TreeGrafter"/>
</dbReference>
<dbReference type="CDD" id="cd13838">
    <property type="entry name" value="RNase_H_like_Prp8_IV"/>
    <property type="match status" value="1"/>
</dbReference>
<dbReference type="FunFam" id="3.90.1570.40:FF:000001">
    <property type="entry name" value="Pre-mRNA-processing-splicing factor 8"/>
    <property type="match status" value="1"/>
</dbReference>
<dbReference type="InterPro" id="IPR012591">
    <property type="entry name" value="PRO8NT"/>
</dbReference>
<dbReference type="SUPFAM" id="SSF53098">
    <property type="entry name" value="Ribonuclease H-like"/>
    <property type="match status" value="2"/>
</dbReference>
<keyword evidence="6" id="KW-0539">Nucleus</keyword>
<evidence type="ECO:0000256" key="3">
    <source>
        <dbReference type="ARBA" id="ARBA00022728"/>
    </source>
</evidence>
<dbReference type="PANTHER" id="PTHR11140">
    <property type="entry name" value="PRE-MRNA SPLICING FACTOR PRP8"/>
    <property type="match status" value="1"/>
</dbReference>
<keyword evidence="11" id="KW-1185">Reference proteome</keyword>
<dbReference type="GO" id="GO:0000393">
    <property type="term" value="P:spliceosomal conformational changes to generate catalytic conformation"/>
    <property type="evidence" value="ECO:0007669"/>
    <property type="project" value="UniProtKB-ARBA"/>
</dbReference>
<dbReference type="PANTHER" id="PTHR11140:SF0">
    <property type="entry name" value="PRE-MRNA-PROCESSING-SPLICING FACTOR 8"/>
    <property type="match status" value="1"/>
</dbReference>
<dbReference type="Gene3D" id="3.40.140.10">
    <property type="entry name" value="Cytidine Deaminase, domain 2"/>
    <property type="match status" value="1"/>
</dbReference>
<dbReference type="GO" id="GO:0030623">
    <property type="term" value="F:U5 snRNA binding"/>
    <property type="evidence" value="ECO:0007669"/>
    <property type="project" value="InterPro"/>
</dbReference>
<dbReference type="InterPro" id="IPR019582">
    <property type="entry name" value="RRM_spliceosomal_PrP8"/>
</dbReference>
<reference evidence="10" key="2">
    <citation type="submission" date="2017-03" db="EMBL/GenBank/DDBJ databases">
        <authorList>
            <person name="Afonso C.L."/>
            <person name="Miller P.J."/>
            <person name="Scott M.A."/>
            <person name="Spackman E."/>
            <person name="Goraichik I."/>
            <person name="Dimitrov K.M."/>
            <person name="Suarez D.L."/>
            <person name="Swayne D.E."/>
        </authorList>
    </citation>
    <scope>NUCLEOTIDE SEQUENCE [LARGE SCALE GENOMIC DNA]</scope>
</reference>
<dbReference type="FunFam" id="3.30.43.40:FF:000001">
    <property type="entry name" value="Pre-mRNA-processing-splicing factor 8"/>
    <property type="match status" value="1"/>
</dbReference>
<keyword evidence="4" id="KW-0694">RNA-binding</keyword>
<dbReference type="EMBL" id="FWEW01000613">
    <property type="protein sequence ID" value="SLM35288.1"/>
    <property type="molecule type" value="Genomic_DNA"/>
</dbReference>
<evidence type="ECO:0000256" key="4">
    <source>
        <dbReference type="ARBA" id="ARBA00022884"/>
    </source>
</evidence>
<feature type="region of interest" description="Disordered" evidence="7">
    <location>
        <begin position="1"/>
        <end position="70"/>
    </location>
</feature>
<dbReference type="InterPro" id="IPR043172">
    <property type="entry name" value="Prp8_domainIV_palm"/>
</dbReference>
<dbReference type="Gene3D" id="3.30.43.40">
    <property type="entry name" value="Pre-mRNA-processing-splicing factor 8, U5-snRNA-binding domain"/>
    <property type="match status" value="1"/>
</dbReference>
<dbReference type="InterPro" id="IPR012337">
    <property type="entry name" value="RNaseH-like_sf"/>
</dbReference>
<dbReference type="SMART" id="SM00232">
    <property type="entry name" value="JAB_MPN"/>
    <property type="match status" value="1"/>
</dbReference>
<evidence type="ECO:0000259" key="8">
    <source>
        <dbReference type="SMART" id="SM00232"/>
    </source>
</evidence>
<feature type="compositionally biased region" description="Pro residues" evidence="7">
    <location>
        <begin position="1"/>
        <end position="11"/>
    </location>
</feature>
<dbReference type="Gene3D" id="3.90.1570.40">
    <property type="match status" value="1"/>
</dbReference>
<dbReference type="InterPro" id="IPR012984">
    <property type="entry name" value="PROCT"/>
</dbReference>
<evidence type="ECO:0000256" key="5">
    <source>
        <dbReference type="ARBA" id="ARBA00023187"/>
    </source>
</evidence>
<proteinExistence type="predicted"/>
<organism evidence="10 11">
    <name type="scientific">Lasallia pustulata</name>
    <dbReference type="NCBI Taxonomy" id="136370"/>
    <lineage>
        <taxon>Eukaryota</taxon>
        <taxon>Fungi</taxon>
        <taxon>Dikarya</taxon>
        <taxon>Ascomycota</taxon>
        <taxon>Pezizomycotina</taxon>
        <taxon>Lecanoromycetes</taxon>
        <taxon>OSLEUM clade</taxon>
        <taxon>Umbilicariomycetidae</taxon>
        <taxon>Umbilicariales</taxon>
        <taxon>Umbilicariaceae</taxon>
        <taxon>Lasallia</taxon>
    </lineage>
</organism>
<evidence type="ECO:0000256" key="6">
    <source>
        <dbReference type="ARBA" id="ARBA00023242"/>
    </source>
</evidence>
<keyword evidence="3" id="KW-0747">Spliceosome</keyword>
<keyword evidence="5" id="KW-0508">mRNA splicing</keyword>
<dbReference type="Pfam" id="PF10598">
    <property type="entry name" value="RRM_4"/>
    <property type="match status" value="1"/>
</dbReference>
<dbReference type="EMBL" id="VXIT01000001">
    <property type="protein sequence ID" value="KAA6415791.1"/>
    <property type="molecule type" value="Genomic_DNA"/>
</dbReference>
<dbReference type="InterPro" id="IPR027652">
    <property type="entry name" value="PRP8"/>
</dbReference>
<dbReference type="Pfam" id="PF10597">
    <property type="entry name" value="U5_2-snRNA_bdg"/>
    <property type="match status" value="1"/>
</dbReference>
<dbReference type="CDD" id="cd08056">
    <property type="entry name" value="MPN_PRP8"/>
    <property type="match status" value="1"/>
</dbReference>
<dbReference type="InterPro" id="IPR019581">
    <property type="entry name" value="Prp8_U5-snRNA-bd"/>
</dbReference>
<evidence type="ECO:0000313" key="12">
    <source>
        <dbReference type="Proteomes" id="UP000324767"/>
    </source>
</evidence>
<dbReference type="Proteomes" id="UP000324767">
    <property type="component" value="Unassembled WGS sequence"/>
</dbReference>
<dbReference type="GO" id="GO:0030620">
    <property type="term" value="F:U2 snRNA binding"/>
    <property type="evidence" value="ECO:0007669"/>
    <property type="project" value="TreeGrafter"/>
</dbReference>
<dbReference type="GO" id="GO:0097157">
    <property type="term" value="F:pre-mRNA intronic binding"/>
    <property type="evidence" value="ECO:0007669"/>
    <property type="project" value="TreeGrafter"/>
</dbReference>
<dbReference type="Gene3D" id="3.30.420.230">
    <property type="match status" value="1"/>
</dbReference>
<dbReference type="OrthoDB" id="1931567at2759"/>
<dbReference type="GO" id="GO:0005682">
    <property type="term" value="C:U5 snRNP"/>
    <property type="evidence" value="ECO:0007669"/>
    <property type="project" value="UniProtKB-ARBA"/>
</dbReference>
<dbReference type="InterPro" id="IPR019580">
    <property type="entry name" value="Prp8_U6-snRNA-bd"/>
</dbReference>
<gene>
    <name evidence="9" type="ORF">FRX48_00509</name>
</gene>
<dbReference type="FunFam" id="1.20.80.40:FF:000001">
    <property type="entry name" value="Pre-mRNA-processing-splicing factor 8"/>
    <property type="match status" value="1"/>
</dbReference>
<feature type="compositionally biased region" description="Pro residues" evidence="7">
    <location>
        <begin position="18"/>
        <end position="30"/>
    </location>
</feature>
<comment type="subcellular location">
    <subcellularLocation>
        <location evidence="1">Nucleus</location>
    </subcellularLocation>
</comment>
<accession>A0A1W5CWP6</accession>
<dbReference type="GO" id="GO:0000974">
    <property type="term" value="C:Prp19 complex"/>
    <property type="evidence" value="ECO:0007669"/>
    <property type="project" value="UniProtKB-ARBA"/>
</dbReference>
<protein>
    <submittedName>
        <fullName evidence="9 10">Pre-mRNA-processing-splicing factor 8</fullName>
    </submittedName>
</protein>
<dbReference type="Pfam" id="PF10596">
    <property type="entry name" value="U6-snRNA_bdg"/>
    <property type="match status" value="1"/>
</dbReference>
<dbReference type="InterPro" id="IPR021983">
    <property type="entry name" value="PRP8_domainIV"/>
</dbReference>
<evidence type="ECO:0000313" key="11">
    <source>
        <dbReference type="Proteomes" id="UP000192927"/>
    </source>
</evidence>
<dbReference type="FunFam" id="3.40.140.10:FF:000002">
    <property type="entry name" value="Pre-mRNA-processing-splicing factor 8"/>
    <property type="match status" value="1"/>
</dbReference>
<dbReference type="Pfam" id="PF12134">
    <property type="entry name" value="PRP8_domainIV"/>
    <property type="match status" value="1"/>
</dbReference>
<dbReference type="InterPro" id="IPR043173">
    <property type="entry name" value="Prp8_domainIV_fingers"/>
</dbReference>
<dbReference type="Pfam" id="PF08083">
    <property type="entry name" value="PROCN"/>
    <property type="match status" value="1"/>
</dbReference>
<dbReference type="InterPro" id="IPR042516">
    <property type="entry name" value="Prp8_U5-snRNA-bd_sf"/>
</dbReference>
<dbReference type="FunFam" id="3.30.420.230:FF:000001">
    <property type="entry name" value="Pre-mRNA-processing-splicing factor 8"/>
    <property type="match status" value="1"/>
</dbReference>
<evidence type="ECO:0000256" key="1">
    <source>
        <dbReference type="ARBA" id="ARBA00004123"/>
    </source>
</evidence>
<dbReference type="Gene3D" id="1.20.80.40">
    <property type="match status" value="1"/>
</dbReference>
<reference evidence="9 12" key="3">
    <citation type="submission" date="2019-09" db="EMBL/GenBank/DDBJ databases">
        <title>The hologenome of the rock-dwelling lichen Lasallia pustulata.</title>
        <authorList>
            <person name="Greshake Tzovaras B."/>
            <person name="Segers F."/>
            <person name="Bicker A."/>
            <person name="Dal Grande F."/>
            <person name="Otte J."/>
            <person name="Hankeln T."/>
            <person name="Schmitt I."/>
            <person name="Ebersberger I."/>
        </authorList>
    </citation>
    <scope>NUCLEOTIDE SEQUENCE [LARGE SCALE GENOMIC DNA]</scope>
    <source>
        <strain evidence="9">A1-1</strain>
    </source>
</reference>
<keyword evidence="2" id="KW-0507">mRNA processing</keyword>
<dbReference type="GO" id="GO:0017070">
    <property type="term" value="F:U6 snRNA binding"/>
    <property type="evidence" value="ECO:0007669"/>
    <property type="project" value="InterPro"/>
</dbReference>
<sequence>MSSLPPPPPPGWGASAPPSMPLAPPPPGYRPPADSQVAKFAQKKKEWLRSQRNRFGEKRKGGFVETQKADMPPEHLRKIVKDIGDVSQKKFSSDKRSYLGALKFMPHAVLKLLENMPMPWESSREVKVLYHVNGCLTLVNEIPRVIEPVFHAQWATMWVCMRREKSDRRHFKRMRFPPFDDEEPPLSWSENIEDVEPLEPIQMELDEAEDGPVFDWFYEHRPLLDTPHVNGPSYKDWNLTLPQMATLYRLSHQLLSDLVDKNYFHMFEMNSFLTAKALNVAIPGGPRFEPLYKDVDPNDEDFGEFNAIDRIIFRAPIRTEYRVAFPFLYNSLPRSVKLSWYSHPQVVYVRAEDPSLPAFYFDPVINPISSRSVAPKNLTVSHEDEIFGYGNNEDEEFTLPGNMEAFLADEELYTSETSSAIALWWAPFPFDRRSGRMVRAQDVPLVKQWYLEHVPQGQPVKVRVSYQKLLKTYVLNELHKKKPKAQNKQNLMKSLRSTKFFQQTTIDWVEAGLQVCRQGFNMLNLLIHRKNLTYLHLDYNFNLKPVKTLTTKERKKSRFGNAFHLMREILRLTKLIVDAQVQYRLGNIDAFQLADGILYAFNHVGQLTGMYRYKYKLMHQIRSCKDLKHLIYYRFNSGPVGKGPGCGFWAPAWRVWLFFMRGIIPLLERWLGNLLSRQFEGRHSKGVAKTVTKQRVESHFDLELRASVMADLMDMMPEGIKQNKVNTVLQHLSEAWRCWKSNIPWKVPGLPAPIENIILRYVKSKADWWISVAHYNRERIRRGATVDKTVARKNLGRLTRLWLKAEQERQHNYMKDGPYVSSEEAVAIYTTTVHWLESRKYSPIPFPAISYKHDTKILILALERLREAYSVKGRLNQSQREELALIEQAYDSPGTTLARIKRFLLTQRAFKEVGIDMNDNYSSINPVYDIEPVEKITDAYLDQYLWYQADQRHLFPAWIKPSDSEVPPLLTYKWAQGINNLGGVWETADGECNVMIETQLSKVYEKIDLTLLNRLLRLIMDHNLADYITSKNNVQLNYKDMNHTNSYGMIRGLQFSAFVFQYYGLVIDLLLLGLQRASEIAGPPQSPNDFLQFRDRATETRHPIRLYTRYIDRIWVFLRFSADESRDLIQRFLTEQPDPNFENVIGYRNKKCWPRDSRMRLMRHDVNLGRAVFWDLKNRLPRSITTIEWDDTFASVYSRDNPNLLFSMCGFEVRILPKIRNLNEEFPVKDSVWSLVDNTTKERTAHAFLQVTEEDIQKFNNRIRQILMSSGSTTFTKIANKWNTSLIALFTYYREAAVSTVNLLDTIVKCETKIQTRVKIGLNSKMPSRFPPAVFYTPKELGGLGMISGSHILIPTSDKRWSKQTDVGVTHYRSGMTHDEETLIPNIFRYIIPWEAEFIDSQRVWTEYSQKRQEANQQNRRLTLEDLEDSWDRGLPRINTLFQKDRSTLSFDKGFRARTEFKTYQLMKSNPFWWTSQRHDGKLWNLNAYRTDVIQALGGVETILEHTLFKATAFPSWEGLFWEKASGFEESMKFKKLTNAQRSGLNQIPNRRFTLWWSPTINRANVYVGFQVQLDLTGIFLHGKIPTLKISLIQIFRAHLWQKIHESVVMDLCQVFDQELESLGIETVQKETIHPRKSYKMNSSCADILLFASHKWNVTRPSILFDSDTKDVIEPTTTNKFWVDVQLRYGDYDSHDIERYVRAKYLDYTTDSMSIYPSATGLMIGIDLAYNLYSAYGQYFPGLKTLIQQAMAKIMKANPALYVLRERIRKGLQLYASESNQEFLNSQNYSELFSNQIQLFIDDTNVYRVTIHKTFEGNLTTKPINGAIFIFNPRTGQLFLKIIHTSVWAGQKRLGQLAKWKTAEEVAALIRSLPVEEQPKQLIVTRKGLLDPLEVHLLDFPNISIRASELQLPFQAAMKVEKLGDMILRATEPQMVLFNLYDEWLKTISSYTAFSRLILILRALHVNQDRTKLLLRPDKTVITQEHHIWPTLSDEEWIKVEVELRDLILNDYGKKNNVNTSSLTSSEVRDIILGMEISAPSMQRQQAAEIEKQQQEQQQLTAVTTKTQNVHGEDIIVTTTSQFEQQSFASKTEWRTRAIATSNLRTRANNIYISSDDIREDGHFTYIMPKNVLKRFITIADLRVQVAGYLYGSSPPDNDQIKEVRTIVMIPQVGNTRDVQLPHQLPEHEYLSSMEPLGVIHTVSGNEPPYMTAMDVTQHARLMNAHPSWDKKTVTMTVSFTPGSVSLAAWALTPQGYKWGAENKDTGSEQPQGFATSMGEKCQLLLSDKIRGYFLVPESNVWNYSFTGSSFGAVEKKRVDVKIDTPLPFYADQHRPLHFQNFAELEDIWVDRSDNFA</sequence>
<evidence type="ECO:0000256" key="7">
    <source>
        <dbReference type="SAM" id="MobiDB-lite"/>
    </source>
</evidence>
<reference evidence="11" key="1">
    <citation type="submission" date="2017-03" db="EMBL/GenBank/DDBJ databases">
        <authorList>
            <person name="Sharma R."/>
            <person name="Thines M."/>
        </authorList>
    </citation>
    <scope>NUCLEOTIDE SEQUENCE [LARGE SCALE GENOMIC DNA]</scope>
</reference>